<dbReference type="InterPro" id="IPR043504">
    <property type="entry name" value="Peptidase_S1_PA_chymotrypsin"/>
</dbReference>
<sequence>MVQILQIGYHMCGGSLITSQFVLTAAHCKSKYPMKVRLGGYKGGKPKYECTSEYCNLISTEIDVAMVFSHPQYNIYHEYDIALILMAESVLYNAQIRPICLMKGTDIDSQWRFLKYVETFNSVRALVEMHIMGARAGAILLVFVQILGIQGSPYLLDPQCASARSDAGLYRVINGSNADLLSNPWMVIVIEYGTMKCGGSLINPRYVLTAAHCRSKSDRQLTVRLGEYDVNQRLDCTDYGCIPKPKEINVTRTYVHGQYTDFHRNDIALLRLERIVQYGEHIRPICMIMGDWNWSWRVLKTIPSFNTTGWGRTGFNTNSHVLQQTTLTHYQLGYCSQYFNRHLDHTHICAASSTSSTCSGDSGGPLTARMLFGRVRRVFLFGVVSYGSGHCLGPTVFTNALPYAGWIERVTRTLY</sequence>
<dbReference type="InterPro" id="IPR009003">
    <property type="entry name" value="Peptidase_S1_PA"/>
</dbReference>
<name>A0A9Q0BN27_9MUSC</name>
<feature type="domain" description="Peptidase S1" evidence="9">
    <location>
        <begin position="1"/>
        <end position="104"/>
    </location>
</feature>
<keyword evidence="8" id="KW-0378">Hydrolase</keyword>
<evidence type="ECO:0000313" key="10">
    <source>
        <dbReference type="EMBL" id="KAI8038537.1"/>
    </source>
</evidence>
<dbReference type="InterPro" id="IPR033116">
    <property type="entry name" value="TRYPSIN_SER"/>
</dbReference>
<keyword evidence="8" id="KW-0720">Serine protease</keyword>
<dbReference type="InterPro" id="IPR018114">
    <property type="entry name" value="TRYPSIN_HIS"/>
</dbReference>
<protein>
    <recommendedName>
        <fullName evidence="9">Peptidase S1 domain-containing protein</fullName>
    </recommendedName>
</protein>
<dbReference type="Gene3D" id="2.40.10.120">
    <property type="match status" value="1"/>
</dbReference>
<keyword evidence="6" id="KW-0325">Glycoprotein</keyword>
<dbReference type="SMART" id="SM00020">
    <property type="entry name" value="Tryp_SPc"/>
    <property type="match status" value="1"/>
</dbReference>
<comment type="caution">
    <text evidence="10">The sequence shown here is derived from an EMBL/GenBank/DDBJ whole genome shotgun (WGS) entry which is preliminary data.</text>
</comment>
<evidence type="ECO:0000256" key="4">
    <source>
        <dbReference type="ARBA" id="ARBA00023145"/>
    </source>
</evidence>
<dbReference type="Pfam" id="PF00089">
    <property type="entry name" value="Trypsin"/>
    <property type="match status" value="2"/>
</dbReference>
<keyword evidence="11" id="KW-1185">Reference proteome</keyword>
<dbReference type="PRINTS" id="PR00722">
    <property type="entry name" value="CHYMOTRYPSIN"/>
</dbReference>
<reference evidence="10" key="1">
    <citation type="journal article" date="2023" name="Genome Biol. Evol.">
        <title>Long-read-based Genome Assembly of Drosophila gunungcola Reveals Fewer Chemosensory Genes in Flower-breeding Species.</title>
        <authorList>
            <person name="Negi A."/>
            <person name="Liao B.Y."/>
            <person name="Yeh S.D."/>
        </authorList>
    </citation>
    <scope>NUCLEOTIDE SEQUENCE</scope>
    <source>
        <strain evidence="10">Sukarami</strain>
    </source>
</reference>
<dbReference type="Proteomes" id="UP001059596">
    <property type="component" value="Unassembled WGS sequence"/>
</dbReference>
<dbReference type="PROSITE" id="PS00135">
    <property type="entry name" value="TRYPSIN_SER"/>
    <property type="match status" value="1"/>
</dbReference>
<keyword evidence="1" id="KW-0479">Metal-binding</keyword>
<dbReference type="PROSITE" id="PS00134">
    <property type="entry name" value="TRYPSIN_HIS"/>
    <property type="match status" value="1"/>
</dbReference>
<dbReference type="FunFam" id="2.40.10.10:FF:000028">
    <property type="entry name" value="Serine protease easter"/>
    <property type="match status" value="2"/>
</dbReference>
<evidence type="ECO:0000256" key="5">
    <source>
        <dbReference type="ARBA" id="ARBA00023157"/>
    </source>
</evidence>
<dbReference type="PROSITE" id="PS50240">
    <property type="entry name" value="TRYPSIN_DOM"/>
    <property type="match status" value="2"/>
</dbReference>
<keyword evidence="2" id="KW-0732">Signal</keyword>
<comment type="similarity">
    <text evidence="7">Belongs to the peptidase S1 family. CLIP subfamily.</text>
</comment>
<dbReference type="GO" id="GO:0046872">
    <property type="term" value="F:metal ion binding"/>
    <property type="evidence" value="ECO:0007669"/>
    <property type="project" value="UniProtKB-KW"/>
</dbReference>
<evidence type="ECO:0000256" key="2">
    <source>
        <dbReference type="ARBA" id="ARBA00022729"/>
    </source>
</evidence>
<dbReference type="CDD" id="cd00190">
    <property type="entry name" value="Tryp_SPc"/>
    <property type="match status" value="1"/>
</dbReference>
<keyword evidence="3" id="KW-0106">Calcium</keyword>
<dbReference type="EMBL" id="JAMKOV010000007">
    <property type="protein sequence ID" value="KAI8038537.1"/>
    <property type="molecule type" value="Genomic_DNA"/>
</dbReference>
<gene>
    <name evidence="10" type="ORF">M5D96_008444</name>
</gene>
<dbReference type="InterPro" id="IPR001314">
    <property type="entry name" value="Peptidase_S1A"/>
</dbReference>
<dbReference type="InterPro" id="IPR051487">
    <property type="entry name" value="Ser/Thr_Proteases_Immune/Dev"/>
</dbReference>
<keyword evidence="8" id="KW-0645">Protease</keyword>
<keyword evidence="4" id="KW-0865">Zymogen</keyword>
<accession>A0A9Q0BN27</accession>
<dbReference type="Gene3D" id="2.40.10.10">
    <property type="entry name" value="Trypsin-like serine proteases"/>
    <property type="match status" value="2"/>
</dbReference>
<organism evidence="10 11">
    <name type="scientific">Drosophila gunungcola</name>
    <name type="common">fruit fly</name>
    <dbReference type="NCBI Taxonomy" id="103775"/>
    <lineage>
        <taxon>Eukaryota</taxon>
        <taxon>Metazoa</taxon>
        <taxon>Ecdysozoa</taxon>
        <taxon>Arthropoda</taxon>
        <taxon>Hexapoda</taxon>
        <taxon>Insecta</taxon>
        <taxon>Pterygota</taxon>
        <taxon>Neoptera</taxon>
        <taxon>Endopterygota</taxon>
        <taxon>Diptera</taxon>
        <taxon>Brachycera</taxon>
        <taxon>Muscomorpha</taxon>
        <taxon>Ephydroidea</taxon>
        <taxon>Drosophilidae</taxon>
        <taxon>Drosophila</taxon>
        <taxon>Sophophora</taxon>
    </lineage>
</organism>
<dbReference type="GO" id="GO:0006508">
    <property type="term" value="P:proteolysis"/>
    <property type="evidence" value="ECO:0007669"/>
    <property type="project" value="UniProtKB-KW"/>
</dbReference>
<evidence type="ECO:0000313" key="11">
    <source>
        <dbReference type="Proteomes" id="UP001059596"/>
    </source>
</evidence>
<evidence type="ECO:0000259" key="9">
    <source>
        <dbReference type="PROSITE" id="PS50240"/>
    </source>
</evidence>
<evidence type="ECO:0000256" key="6">
    <source>
        <dbReference type="ARBA" id="ARBA00023180"/>
    </source>
</evidence>
<dbReference type="GO" id="GO:0004252">
    <property type="term" value="F:serine-type endopeptidase activity"/>
    <property type="evidence" value="ECO:0007669"/>
    <property type="project" value="InterPro"/>
</dbReference>
<proteinExistence type="inferred from homology"/>
<evidence type="ECO:0000256" key="7">
    <source>
        <dbReference type="ARBA" id="ARBA00024195"/>
    </source>
</evidence>
<dbReference type="AlphaFoldDB" id="A0A9Q0BN27"/>
<keyword evidence="5" id="KW-1015">Disulfide bond</keyword>
<dbReference type="SUPFAM" id="SSF50494">
    <property type="entry name" value="Trypsin-like serine proteases"/>
    <property type="match status" value="2"/>
</dbReference>
<dbReference type="PANTHER" id="PTHR24256">
    <property type="entry name" value="TRYPTASE-RELATED"/>
    <property type="match status" value="1"/>
</dbReference>
<evidence type="ECO:0000256" key="3">
    <source>
        <dbReference type="ARBA" id="ARBA00022837"/>
    </source>
</evidence>
<evidence type="ECO:0000256" key="8">
    <source>
        <dbReference type="RuleBase" id="RU363034"/>
    </source>
</evidence>
<evidence type="ECO:0000256" key="1">
    <source>
        <dbReference type="ARBA" id="ARBA00022723"/>
    </source>
</evidence>
<feature type="domain" description="Peptidase S1" evidence="9">
    <location>
        <begin position="172"/>
        <end position="412"/>
    </location>
</feature>
<dbReference type="InterPro" id="IPR001254">
    <property type="entry name" value="Trypsin_dom"/>
</dbReference>